<evidence type="ECO:0000313" key="3">
    <source>
        <dbReference type="Proteomes" id="UP001209654"/>
    </source>
</evidence>
<dbReference type="Pfam" id="PF13460">
    <property type="entry name" value="NAD_binding_10"/>
    <property type="match status" value="1"/>
</dbReference>
<dbReference type="InterPro" id="IPR016040">
    <property type="entry name" value="NAD(P)-bd_dom"/>
</dbReference>
<dbReference type="InterPro" id="IPR052718">
    <property type="entry name" value="NmrA-type_oxidoreductase"/>
</dbReference>
<feature type="domain" description="NAD(P)-binding" evidence="1">
    <location>
        <begin position="15"/>
        <end position="188"/>
    </location>
</feature>
<evidence type="ECO:0000259" key="1">
    <source>
        <dbReference type="Pfam" id="PF13460"/>
    </source>
</evidence>
<proteinExistence type="predicted"/>
<reference evidence="2 3" key="1">
    <citation type="journal article" date="2023" name="Int. J. Syst. Evol. Microbiol.">
        <title>Arthrobacter mangrovi sp. nov., an actinobacterium isolated from the rhizosphere of a mangrove.</title>
        <authorList>
            <person name="Hamada M."/>
            <person name="Saitou S."/>
            <person name="Enomoto N."/>
            <person name="Nanri K."/>
            <person name="Hidaka K."/>
            <person name="Miura T."/>
            <person name="Tamura T."/>
        </authorList>
    </citation>
    <scope>NUCLEOTIDE SEQUENCE [LARGE SCALE GENOMIC DNA]</scope>
    <source>
        <strain evidence="2 3">NBRC 112813</strain>
    </source>
</reference>
<dbReference type="InterPro" id="IPR036291">
    <property type="entry name" value="NAD(P)-bd_dom_sf"/>
</dbReference>
<comment type="caution">
    <text evidence="2">The sequence shown here is derived from an EMBL/GenBank/DDBJ whole genome shotgun (WGS) entry which is preliminary data.</text>
</comment>
<dbReference type="Proteomes" id="UP001209654">
    <property type="component" value="Unassembled WGS sequence"/>
</dbReference>
<protein>
    <submittedName>
        <fullName evidence="2">NAD(P)-dependent oxidoreductase</fullName>
    </submittedName>
</protein>
<dbReference type="EMBL" id="BRVS01000030">
    <property type="protein sequence ID" value="GLB69326.1"/>
    <property type="molecule type" value="Genomic_DNA"/>
</dbReference>
<keyword evidence="3" id="KW-1185">Reference proteome</keyword>
<dbReference type="Gene3D" id="3.40.50.720">
    <property type="entry name" value="NAD(P)-binding Rossmann-like Domain"/>
    <property type="match status" value="1"/>
</dbReference>
<dbReference type="SUPFAM" id="SSF51735">
    <property type="entry name" value="NAD(P)-binding Rossmann-fold domains"/>
    <property type="match status" value="1"/>
</dbReference>
<dbReference type="PANTHER" id="PTHR47129:SF1">
    <property type="entry name" value="NMRA-LIKE DOMAIN-CONTAINING PROTEIN"/>
    <property type="match status" value="1"/>
</dbReference>
<evidence type="ECO:0000313" key="2">
    <source>
        <dbReference type="EMBL" id="GLB69326.1"/>
    </source>
</evidence>
<dbReference type="CDD" id="cd05269">
    <property type="entry name" value="TMR_SDR_a"/>
    <property type="match status" value="1"/>
</dbReference>
<sequence length="287" mass="30700">MPDKNSTPPAVAVTGSSGRLGGETARLLAAEGIPLRLVLRDASRAPGLPGTTTAVADFSDPGACRRALEGIRTVFMVSAAESEDRLQQHFTFIDAAMEAGVEHIVYTSFAGADPDATFTLARDHFATEEKLRETGAKFTLLRNNFYADILPDFADRNGVIRGPAEDGRAAFVARSDVARVAAAILQQPIPHAGFTYNLTGPEALTLAEAAAILTEATGRQLSFHNETVEEAYASRARYGAPAWQLDAWVSTYTAIARGELAKTTNDVELLTGEAPLSLHQLFSRPLN</sequence>
<organism evidence="2 3">
    <name type="scientific">Arthrobacter mangrovi</name>
    <dbReference type="NCBI Taxonomy" id="2966350"/>
    <lineage>
        <taxon>Bacteria</taxon>
        <taxon>Bacillati</taxon>
        <taxon>Actinomycetota</taxon>
        <taxon>Actinomycetes</taxon>
        <taxon>Micrococcales</taxon>
        <taxon>Micrococcaceae</taxon>
        <taxon>Arthrobacter</taxon>
    </lineage>
</organism>
<accession>A0ABQ5MZD6</accession>
<dbReference type="Gene3D" id="3.90.25.10">
    <property type="entry name" value="UDP-galactose 4-epimerase, domain 1"/>
    <property type="match status" value="1"/>
</dbReference>
<name>A0ABQ5MZD6_9MICC</name>
<gene>
    <name evidence="2" type="ORF">AHIS1636_37690</name>
</gene>
<dbReference type="PANTHER" id="PTHR47129">
    <property type="entry name" value="QUINONE OXIDOREDUCTASE 2"/>
    <property type="match status" value="1"/>
</dbReference>